<dbReference type="Gene3D" id="1.25.10.10">
    <property type="entry name" value="Leucine-rich Repeat Variant"/>
    <property type="match status" value="1"/>
</dbReference>
<gene>
    <name evidence="2" type="ORF">I858_014280</name>
</gene>
<evidence type="ECO:0008006" key="4">
    <source>
        <dbReference type="Google" id="ProtNLM"/>
    </source>
</evidence>
<organism evidence="2 3">
    <name type="scientific">Planococcus versutus</name>
    <dbReference type="NCBI Taxonomy" id="1302659"/>
    <lineage>
        <taxon>Bacteria</taxon>
        <taxon>Bacillati</taxon>
        <taxon>Bacillota</taxon>
        <taxon>Bacilli</taxon>
        <taxon>Bacillales</taxon>
        <taxon>Caryophanaceae</taxon>
        <taxon>Planococcus</taxon>
    </lineage>
</organism>
<proteinExistence type="predicted"/>
<protein>
    <recommendedName>
        <fullName evidence="4">HEAT repeat domain-containing protein</fullName>
    </recommendedName>
</protein>
<dbReference type="InterPro" id="IPR000357">
    <property type="entry name" value="HEAT"/>
</dbReference>
<dbReference type="EMBL" id="CP016540">
    <property type="protein sequence ID" value="ANU28156.1"/>
    <property type="molecule type" value="Genomic_DNA"/>
</dbReference>
<name>A0A1B1S4P4_9BACL</name>
<keyword evidence="1" id="KW-0677">Repeat</keyword>
<dbReference type="Pfam" id="PF02985">
    <property type="entry name" value="HEAT"/>
    <property type="match status" value="1"/>
</dbReference>
<evidence type="ECO:0000313" key="2">
    <source>
        <dbReference type="EMBL" id="ANU28156.1"/>
    </source>
</evidence>
<dbReference type="STRING" id="1302659.I858_014280"/>
<sequence>MTDPSDEHFLKEIRNSSHQVVILERLLNGYVSVTKNSTMSPLVAKLSEDFLTEHYAKQINQRNWAIRMNTLYFIEDFHMKSFAPLVKEKLCKTHKLDQETQQLIRTLTSLNDPMTISVLAQYPEASVRLYIDVLKRLSPITRLQELNTALLNQENNKPLKYASISFIGTSGLTNFLPQIEEEFQNQDEEIRIQALKTVWHLQHLSDPSLLIPFLHSTSWQERMFATRIVGKLQLSRYKEVLSELLGDSVWWVRYSSAEALTQFSDGDVLLHHLAVHHPDRYARDMASQWEISLIGSEKQ</sequence>
<reference evidence="2" key="1">
    <citation type="submission" date="2016-10" db="EMBL/GenBank/DDBJ databases">
        <authorList>
            <person name="See-Too W.S."/>
        </authorList>
    </citation>
    <scope>NUCLEOTIDE SEQUENCE</scope>
    <source>
        <strain evidence="2">L10.15</strain>
    </source>
</reference>
<evidence type="ECO:0000256" key="1">
    <source>
        <dbReference type="ARBA" id="ARBA00022737"/>
    </source>
</evidence>
<keyword evidence="3" id="KW-1185">Reference proteome</keyword>
<dbReference type="OrthoDB" id="2112914at2"/>
<accession>A0A1B1S4P4</accession>
<dbReference type="InterPro" id="IPR011989">
    <property type="entry name" value="ARM-like"/>
</dbReference>
<evidence type="ECO:0000313" key="3">
    <source>
        <dbReference type="Proteomes" id="UP000053354"/>
    </source>
</evidence>
<dbReference type="InterPro" id="IPR016024">
    <property type="entry name" value="ARM-type_fold"/>
</dbReference>
<dbReference type="AlphaFoldDB" id="A0A1B1S4P4"/>
<dbReference type="KEGG" id="pll:I858_014280"/>
<dbReference type="Proteomes" id="UP000053354">
    <property type="component" value="Chromosome"/>
</dbReference>
<dbReference type="SUPFAM" id="SSF48371">
    <property type="entry name" value="ARM repeat"/>
    <property type="match status" value="1"/>
</dbReference>